<dbReference type="SUPFAM" id="SSF52833">
    <property type="entry name" value="Thioredoxin-like"/>
    <property type="match status" value="1"/>
</dbReference>
<dbReference type="Gene3D" id="3.40.30.10">
    <property type="entry name" value="Glutaredoxin"/>
    <property type="match status" value="1"/>
</dbReference>
<dbReference type="InterPro" id="IPR013766">
    <property type="entry name" value="Thioredoxin_domain"/>
</dbReference>
<gene>
    <name evidence="2" type="ORF">SAMN05216184_10882</name>
</gene>
<reference evidence="2 3" key="1">
    <citation type="submission" date="2016-10" db="EMBL/GenBank/DDBJ databases">
        <authorList>
            <person name="Cai Z."/>
        </authorList>
    </citation>
    <scope>NUCLEOTIDE SEQUENCE [LARGE SCALE GENOMIC DNA]</scope>
    <source>
        <strain evidence="2 3">CGMCC 1.10826</strain>
    </source>
</reference>
<dbReference type="AlphaFoldDB" id="A0A2Y9AJ77"/>
<dbReference type="CDD" id="cd02947">
    <property type="entry name" value="TRX_family"/>
    <property type="match status" value="1"/>
</dbReference>
<dbReference type="RefSeq" id="WP_220035174.1">
    <property type="nucleotide sequence ID" value="NZ_QKLZ01000008.1"/>
</dbReference>
<evidence type="ECO:0000313" key="3">
    <source>
        <dbReference type="Proteomes" id="UP000250222"/>
    </source>
</evidence>
<dbReference type="InterPro" id="IPR036249">
    <property type="entry name" value="Thioredoxin-like_sf"/>
</dbReference>
<sequence>MTSSPLTADALGLTGPLGERATLLQISSGFCAPCRAARGLLARVAETTPGVRHVDVDVAHDTDLAARLAITQTPTVVVLDAHGTVVTRYEGVPRLAAVRELIDRLAPAGA</sequence>
<name>A0A2Y9AJ77_9MICO</name>
<protein>
    <submittedName>
        <fullName evidence="2">Thioredoxin</fullName>
    </submittedName>
</protein>
<proteinExistence type="predicted"/>
<dbReference type="Proteomes" id="UP000250222">
    <property type="component" value="Unassembled WGS sequence"/>
</dbReference>
<feature type="domain" description="Thioredoxin" evidence="1">
    <location>
        <begin position="20"/>
        <end position="102"/>
    </location>
</feature>
<dbReference type="EMBL" id="UETB01000008">
    <property type="protein sequence ID" value="SSA43318.1"/>
    <property type="molecule type" value="Genomic_DNA"/>
</dbReference>
<accession>A0A2Y9AJ77</accession>
<evidence type="ECO:0000313" key="2">
    <source>
        <dbReference type="EMBL" id="SSA43318.1"/>
    </source>
</evidence>
<dbReference type="Pfam" id="PF00085">
    <property type="entry name" value="Thioredoxin"/>
    <property type="match status" value="1"/>
</dbReference>
<evidence type="ECO:0000259" key="1">
    <source>
        <dbReference type="Pfam" id="PF00085"/>
    </source>
</evidence>
<keyword evidence="3" id="KW-1185">Reference proteome</keyword>
<organism evidence="2 3">
    <name type="scientific">Georgenia satyanarayanai</name>
    <dbReference type="NCBI Taxonomy" id="860221"/>
    <lineage>
        <taxon>Bacteria</taxon>
        <taxon>Bacillati</taxon>
        <taxon>Actinomycetota</taxon>
        <taxon>Actinomycetes</taxon>
        <taxon>Micrococcales</taxon>
        <taxon>Bogoriellaceae</taxon>
        <taxon>Georgenia</taxon>
    </lineage>
</organism>